<comment type="caution">
    <text evidence="2">The sequence shown here is derived from an EMBL/GenBank/DDBJ whole genome shotgun (WGS) entry which is preliminary data.</text>
</comment>
<feature type="region of interest" description="Disordered" evidence="1">
    <location>
        <begin position="650"/>
        <end position="675"/>
    </location>
</feature>
<feature type="region of interest" description="Disordered" evidence="1">
    <location>
        <begin position="370"/>
        <end position="394"/>
    </location>
</feature>
<keyword evidence="3" id="KW-1185">Reference proteome</keyword>
<evidence type="ECO:0000256" key="1">
    <source>
        <dbReference type="SAM" id="MobiDB-lite"/>
    </source>
</evidence>
<proteinExistence type="predicted"/>
<gene>
    <name evidence="2" type="ORF">CVIRNUC_002309</name>
</gene>
<dbReference type="AlphaFoldDB" id="A0AAV1HXB3"/>
<dbReference type="Proteomes" id="UP001314263">
    <property type="component" value="Unassembled WGS sequence"/>
</dbReference>
<sequence length="675" mass="72777">MSCPDGTAKRRGRDILGPVFISPIMSTLARLLAGRAKPVTGWDLSVLQKEALTTLVDLVTAHQGNTACLIGLTDLCNSVFTQSLPLCGDFGLQVDIIELLYRCAKHGTVPPSYLTALSTKAQGDFKLLLSTAFMDPYLVSIPLETLYNISCAVSPAETQLVVSANLKEVHNILLSICTDPQQRMRGLSLSFARKYAVKVTTLAKQFSGPIKSTIAKAQGFSSKETLQHPAQAPTNHKVSWGIPSYTPIKLQPSCSAATNCPKPNMHFPVGHESLKEAQLTSNAKQDKLWKDPNFDTELDGGPALPIPMEVEQEAGGTPAMSFNEESELQCGQKEPVWASGEEDAAERFAKLNSAPRASDDFMVMPSMTTAAEAGPRPLTPDITSQPRSQNAGPQELTTLEKLNIIDEQPEHRTDLLQAAGQLSDADEEPLYMPHSAQPKAKAARKIDFDAAQPPVQDERAADFQQCEHLPADDAESDSMLRDGIDNSGSGDKAHAGVKPSRDRIDSRATPVPRREANQNTYRTQRDVSKGKAGPGEIAKTPKASPRALKQQEAAGLEAQSAEAHGWSVWHENKAGSPGSRHKAGGTARTDQVNDGQEGQGTNRRLYADRPQQVANDQHMYQVAAAHKAAPEKPSHIPYQKSDNVLIGHSRSAAEEPPGPALGVKHRTTATAAHKG</sequence>
<evidence type="ECO:0000313" key="3">
    <source>
        <dbReference type="Proteomes" id="UP001314263"/>
    </source>
</evidence>
<feature type="compositionally biased region" description="Polar residues" evidence="1">
    <location>
        <begin position="381"/>
        <end position="394"/>
    </location>
</feature>
<feature type="compositionally biased region" description="Polar residues" evidence="1">
    <location>
        <begin position="588"/>
        <end position="602"/>
    </location>
</feature>
<accession>A0AAV1HXB3</accession>
<reference evidence="2 3" key="1">
    <citation type="submission" date="2023-10" db="EMBL/GenBank/DDBJ databases">
        <authorList>
            <person name="Maclean D."/>
            <person name="Macfadyen A."/>
        </authorList>
    </citation>
    <scope>NUCLEOTIDE SEQUENCE [LARGE SCALE GENOMIC DNA]</scope>
</reference>
<organism evidence="2 3">
    <name type="scientific">Coccomyxa viridis</name>
    <dbReference type="NCBI Taxonomy" id="1274662"/>
    <lineage>
        <taxon>Eukaryota</taxon>
        <taxon>Viridiplantae</taxon>
        <taxon>Chlorophyta</taxon>
        <taxon>core chlorophytes</taxon>
        <taxon>Trebouxiophyceae</taxon>
        <taxon>Trebouxiophyceae incertae sedis</taxon>
        <taxon>Coccomyxaceae</taxon>
        <taxon>Coccomyxa</taxon>
    </lineage>
</organism>
<protein>
    <submittedName>
        <fullName evidence="2">Uncharacterized protein</fullName>
    </submittedName>
</protein>
<feature type="compositionally biased region" description="Basic and acidic residues" evidence="1">
    <location>
        <begin position="491"/>
        <end position="516"/>
    </location>
</feature>
<feature type="region of interest" description="Disordered" evidence="1">
    <location>
        <begin position="436"/>
        <end position="606"/>
    </location>
</feature>
<feature type="compositionally biased region" description="Basic residues" evidence="1">
    <location>
        <begin position="663"/>
        <end position="675"/>
    </location>
</feature>
<dbReference type="EMBL" id="CAUYUE010000003">
    <property type="protein sequence ID" value="CAK0754586.1"/>
    <property type="molecule type" value="Genomic_DNA"/>
</dbReference>
<name>A0AAV1HXB3_9CHLO</name>
<evidence type="ECO:0000313" key="2">
    <source>
        <dbReference type="EMBL" id="CAK0754586.1"/>
    </source>
</evidence>